<keyword evidence="4" id="KW-0804">Transcription</keyword>
<keyword evidence="7" id="KW-1185">Reference proteome</keyword>
<dbReference type="Gene3D" id="3.40.190.290">
    <property type="match status" value="1"/>
</dbReference>
<evidence type="ECO:0000256" key="4">
    <source>
        <dbReference type="ARBA" id="ARBA00023163"/>
    </source>
</evidence>
<evidence type="ECO:0000256" key="1">
    <source>
        <dbReference type="ARBA" id="ARBA00009437"/>
    </source>
</evidence>
<accession>A0ABT8ZKD6</accession>
<dbReference type="InterPro" id="IPR000847">
    <property type="entry name" value="LysR_HTH_N"/>
</dbReference>
<reference evidence="6" key="1">
    <citation type="submission" date="2023-07" db="EMBL/GenBank/DDBJ databases">
        <title>Bacterial whole genome sequence for Sphingobium sp. HBC34.</title>
        <authorList>
            <person name="Le V."/>
            <person name="Ko S.-R."/>
            <person name="Ahn C.-Y."/>
            <person name="Oh H.-M."/>
        </authorList>
    </citation>
    <scope>NUCLEOTIDE SEQUENCE</scope>
    <source>
        <strain evidence="6">HBC34</strain>
    </source>
</reference>
<feature type="domain" description="HTH lysR-type" evidence="5">
    <location>
        <begin position="1"/>
        <end position="59"/>
    </location>
</feature>
<dbReference type="Proteomes" id="UP001176471">
    <property type="component" value="Unassembled WGS sequence"/>
</dbReference>
<sequence>MRNWNHLVPFVYAARELSFRKAASQLGVTPGAISQSISQFERRLGFSLFYRLTREVRLTDEGTRLFEMLRGQVEELDHTLAFASEIPLKPNGTIRLAAYTCFGSQWLVPILADFLILYPAINLDIRFAYDLNDNDTVDIVVRSSLPESSTFEYHEVIKMRSIIVASPAYLARMGTPQTVQELARHTQIFIDNGAGPIPWFHRERAPRSAAKTRLRDNLVRIPRSPNHIVVRGHVDVTDEMQQAGLGLIMVNDHVVKDTIDSGKLVQVLDAEEFHLGNASSNNVYVGCRGPGKMTNRETLLFKHIRDRLLARQSQI</sequence>
<evidence type="ECO:0000256" key="2">
    <source>
        <dbReference type="ARBA" id="ARBA00023015"/>
    </source>
</evidence>
<evidence type="ECO:0000256" key="3">
    <source>
        <dbReference type="ARBA" id="ARBA00023125"/>
    </source>
</evidence>
<dbReference type="PANTHER" id="PTHR30537">
    <property type="entry name" value="HTH-TYPE TRANSCRIPTIONAL REGULATOR"/>
    <property type="match status" value="1"/>
</dbReference>
<dbReference type="InterPro" id="IPR058163">
    <property type="entry name" value="LysR-type_TF_proteobact-type"/>
</dbReference>
<dbReference type="PROSITE" id="PS50931">
    <property type="entry name" value="HTH_LYSR"/>
    <property type="match status" value="1"/>
</dbReference>
<comment type="caution">
    <text evidence="6">The sequence shown here is derived from an EMBL/GenBank/DDBJ whole genome shotgun (WGS) entry which is preliminary data.</text>
</comment>
<dbReference type="RefSeq" id="WP_304535458.1">
    <property type="nucleotide sequence ID" value="NZ_JAUQOM010000002.1"/>
</dbReference>
<evidence type="ECO:0000259" key="5">
    <source>
        <dbReference type="PROSITE" id="PS50931"/>
    </source>
</evidence>
<evidence type="ECO:0000313" key="6">
    <source>
        <dbReference type="EMBL" id="MDO7835002.1"/>
    </source>
</evidence>
<protein>
    <submittedName>
        <fullName evidence="6">LysR family transcriptional regulator</fullName>
    </submittedName>
</protein>
<gene>
    <name evidence="6" type="ORF">Q4610_08060</name>
</gene>
<name>A0ABT8ZKD6_9SPHN</name>
<dbReference type="InterPro" id="IPR036388">
    <property type="entry name" value="WH-like_DNA-bd_sf"/>
</dbReference>
<dbReference type="Pfam" id="PF00126">
    <property type="entry name" value="HTH_1"/>
    <property type="match status" value="1"/>
</dbReference>
<dbReference type="PANTHER" id="PTHR30537:SF5">
    <property type="entry name" value="HTH-TYPE TRANSCRIPTIONAL ACTIVATOR TTDR-RELATED"/>
    <property type="match status" value="1"/>
</dbReference>
<dbReference type="EMBL" id="JAUQOM010000002">
    <property type="protein sequence ID" value="MDO7835002.1"/>
    <property type="molecule type" value="Genomic_DNA"/>
</dbReference>
<proteinExistence type="inferred from homology"/>
<organism evidence="6 7">
    <name type="scientific">Sphingobium cyanobacteriorum</name>
    <dbReference type="NCBI Taxonomy" id="3063954"/>
    <lineage>
        <taxon>Bacteria</taxon>
        <taxon>Pseudomonadati</taxon>
        <taxon>Pseudomonadota</taxon>
        <taxon>Alphaproteobacteria</taxon>
        <taxon>Sphingomonadales</taxon>
        <taxon>Sphingomonadaceae</taxon>
        <taxon>Sphingobium</taxon>
    </lineage>
</organism>
<dbReference type="SUPFAM" id="SSF46785">
    <property type="entry name" value="Winged helix' DNA-binding domain"/>
    <property type="match status" value="1"/>
</dbReference>
<dbReference type="Pfam" id="PF03466">
    <property type="entry name" value="LysR_substrate"/>
    <property type="match status" value="1"/>
</dbReference>
<dbReference type="SUPFAM" id="SSF53850">
    <property type="entry name" value="Periplasmic binding protein-like II"/>
    <property type="match status" value="1"/>
</dbReference>
<dbReference type="Gene3D" id="1.10.10.10">
    <property type="entry name" value="Winged helix-like DNA-binding domain superfamily/Winged helix DNA-binding domain"/>
    <property type="match status" value="1"/>
</dbReference>
<dbReference type="InterPro" id="IPR005119">
    <property type="entry name" value="LysR_subst-bd"/>
</dbReference>
<dbReference type="InterPro" id="IPR036390">
    <property type="entry name" value="WH_DNA-bd_sf"/>
</dbReference>
<comment type="similarity">
    <text evidence="1">Belongs to the LysR transcriptional regulatory family.</text>
</comment>
<evidence type="ECO:0000313" key="7">
    <source>
        <dbReference type="Proteomes" id="UP001176471"/>
    </source>
</evidence>
<keyword evidence="3" id="KW-0238">DNA-binding</keyword>
<keyword evidence="2" id="KW-0805">Transcription regulation</keyword>